<name>A0A1I1E8G9_9BACT</name>
<keyword evidence="2" id="KW-1185">Reference proteome</keyword>
<sequence>MNVKISFLGLIGLGIGLLGCQKQAEQAAQSPSIDPQQVVAKVGTKTLTYAELADVLAPNISHTDSVQRITRYAEAWVRQQLWEKEANNQGFTPTDLEEKVEQYRRDLLVEAFKQKYITEHLDTNLTEADINKFYTENQTNFLLRSPIVQAQWVQLPKGTPKQDKAMDWFKSRKEADRQEFRSYCIRFATTYQLQDTVWTNFEELVRGTPFSEITNKNDFVSKNTFSQKQDEDFVYLLKISAYKISGQTAPLAYVQAQVKGIILNQRKTELLNTLSNDVYKQAQKQQEFEILVKP</sequence>
<dbReference type="STRING" id="927664.SAMN05421780_101589"/>
<dbReference type="SUPFAM" id="SSF109998">
    <property type="entry name" value="Triger factor/SurA peptide-binding domain-like"/>
    <property type="match status" value="1"/>
</dbReference>
<proteinExistence type="predicted"/>
<dbReference type="InterPro" id="IPR027304">
    <property type="entry name" value="Trigger_fact/SurA_dom_sf"/>
</dbReference>
<dbReference type="OrthoDB" id="9785180at2"/>
<organism evidence="1 2">
    <name type="scientific">Flexibacter flexilis DSM 6793</name>
    <dbReference type="NCBI Taxonomy" id="927664"/>
    <lineage>
        <taxon>Bacteria</taxon>
        <taxon>Pseudomonadati</taxon>
        <taxon>Bacteroidota</taxon>
        <taxon>Cytophagia</taxon>
        <taxon>Cytophagales</taxon>
        <taxon>Flexibacteraceae</taxon>
        <taxon>Flexibacter</taxon>
    </lineage>
</organism>
<accession>A0A1I1E8G9</accession>
<protein>
    <submittedName>
        <fullName evidence="1">Uncharacterized protein</fullName>
    </submittedName>
</protein>
<dbReference type="Proteomes" id="UP000199514">
    <property type="component" value="Unassembled WGS sequence"/>
</dbReference>
<evidence type="ECO:0000313" key="2">
    <source>
        <dbReference type="Proteomes" id="UP000199514"/>
    </source>
</evidence>
<evidence type="ECO:0000313" key="1">
    <source>
        <dbReference type="EMBL" id="SFB81280.1"/>
    </source>
</evidence>
<reference evidence="1 2" key="1">
    <citation type="submission" date="2016-10" db="EMBL/GenBank/DDBJ databases">
        <authorList>
            <person name="de Groot N.N."/>
        </authorList>
    </citation>
    <scope>NUCLEOTIDE SEQUENCE [LARGE SCALE GENOMIC DNA]</scope>
    <source>
        <strain evidence="1 2">DSM 6793</strain>
    </source>
</reference>
<dbReference type="AlphaFoldDB" id="A0A1I1E8G9"/>
<dbReference type="EMBL" id="FOLE01000001">
    <property type="protein sequence ID" value="SFB81280.1"/>
    <property type="molecule type" value="Genomic_DNA"/>
</dbReference>
<dbReference type="PROSITE" id="PS51257">
    <property type="entry name" value="PROKAR_LIPOPROTEIN"/>
    <property type="match status" value="1"/>
</dbReference>
<gene>
    <name evidence="1" type="ORF">SAMN05421780_101589</name>
</gene>